<evidence type="ECO:0000256" key="1">
    <source>
        <dbReference type="ARBA" id="ARBA00022723"/>
    </source>
</evidence>
<proteinExistence type="predicted"/>
<dbReference type="InterPro" id="IPR008972">
    <property type="entry name" value="Cupredoxin"/>
</dbReference>
<dbReference type="EMBL" id="LCLA01000018">
    <property type="protein sequence ID" value="KKU10170.1"/>
    <property type="molecule type" value="Genomic_DNA"/>
</dbReference>
<evidence type="ECO:0000313" key="5">
    <source>
        <dbReference type="Proteomes" id="UP000034329"/>
    </source>
</evidence>
<protein>
    <submittedName>
        <fullName evidence="4">Blue (Type 1) copper domain protein</fullName>
    </submittedName>
</protein>
<gene>
    <name evidence="4" type="ORF">UX13_C0018G0004</name>
</gene>
<dbReference type="CDD" id="cd00920">
    <property type="entry name" value="Cupredoxin"/>
    <property type="match status" value="1"/>
</dbReference>
<dbReference type="PANTHER" id="PTHR38439:SF3">
    <property type="entry name" value="COPPER-RESISTANT CUPROPROTEIN COPI"/>
    <property type="match status" value="1"/>
</dbReference>
<keyword evidence="2" id="KW-0186">Copper</keyword>
<name>A0A0G1QNH4_9BACT</name>
<dbReference type="SUPFAM" id="SSF49503">
    <property type="entry name" value="Cupredoxins"/>
    <property type="match status" value="1"/>
</dbReference>
<accession>A0A0G1QNH4</accession>
<dbReference type="PANTHER" id="PTHR38439">
    <property type="entry name" value="AURACYANIN-B"/>
    <property type="match status" value="1"/>
</dbReference>
<dbReference type="GO" id="GO:0046872">
    <property type="term" value="F:metal ion binding"/>
    <property type="evidence" value="ECO:0007669"/>
    <property type="project" value="UniProtKB-KW"/>
</dbReference>
<comment type="caution">
    <text evidence="4">The sequence shown here is derived from an EMBL/GenBank/DDBJ whole genome shotgun (WGS) entry which is preliminary data.</text>
</comment>
<evidence type="ECO:0000313" key="4">
    <source>
        <dbReference type="EMBL" id="KKU10170.1"/>
    </source>
</evidence>
<keyword evidence="1" id="KW-0479">Metal-binding</keyword>
<evidence type="ECO:0000256" key="2">
    <source>
        <dbReference type="ARBA" id="ARBA00023008"/>
    </source>
</evidence>
<dbReference type="AlphaFoldDB" id="A0A0G1QNH4"/>
<evidence type="ECO:0000259" key="3">
    <source>
        <dbReference type="Pfam" id="PF13473"/>
    </source>
</evidence>
<reference evidence="4 5" key="1">
    <citation type="journal article" date="2015" name="Nature">
        <title>rRNA introns, odd ribosomes, and small enigmatic genomes across a large radiation of phyla.</title>
        <authorList>
            <person name="Brown C.T."/>
            <person name="Hug L.A."/>
            <person name="Thomas B.C."/>
            <person name="Sharon I."/>
            <person name="Castelle C.J."/>
            <person name="Singh A."/>
            <person name="Wilkins M.J."/>
            <person name="Williams K.H."/>
            <person name="Banfield J.F."/>
        </authorList>
    </citation>
    <scope>NUCLEOTIDE SEQUENCE [LARGE SCALE GENOMIC DNA]</scope>
</reference>
<organism evidence="4 5">
    <name type="scientific">Candidatus Woesebacteria bacterium GW2011_GWB1_45_5</name>
    <dbReference type="NCBI Taxonomy" id="1618581"/>
    <lineage>
        <taxon>Bacteria</taxon>
        <taxon>Candidatus Woeseibacteriota</taxon>
    </lineage>
</organism>
<sequence length="143" mass="15328">MNRNLLFGLGAFLAVAVVGFFIVQKSISTTNTMPVPVLNAEKEAATGDVTPAREITVTGSEYSFNPASISVKAGEKIRLTFVNSGNTLHNLLIDELDIKTSMVAPGKSDTVEFTVEGDSTLTFYCGVGNHRDLGMEGEIKLEQ</sequence>
<dbReference type="InterPro" id="IPR050845">
    <property type="entry name" value="Cu-binding_ET"/>
</dbReference>
<feature type="domain" description="EfeO-type cupredoxin-like" evidence="3">
    <location>
        <begin position="50"/>
        <end position="129"/>
    </location>
</feature>
<dbReference type="Proteomes" id="UP000034329">
    <property type="component" value="Unassembled WGS sequence"/>
</dbReference>
<dbReference type="InterPro" id="IPR028096">
    <property type="entry name" value="EfeO_Cupredoxin"/>
</dbReference>
<dbReference type="Pfam" id="PF13473">
    <property type="entry name" value="Cupredoxin_1"/>
    <property type="match status" value="1"/>
</dbReference>
<dbReference type="Gene3D" id="2.60.40.420">
    <property type="entry name" value="Cupredoxins - blue copper proteins"/>
    <property type="match status" value="1"/>
</dbReference>